<dbReference type="Proteomes" id="UP001159428">
    <property type="component" value="Unassembled WGS sequence"/>
</dbReference>
<comment type="caution">
    <text evidence="3">The sequence shown here is derived from an EMBL/GenBank/DDBJ whole genome shotgun (WGS) entry which is preliminary data.</text>
</comment>
<dbReference type="PROSITE" id="PS01009">
    <property type="entry name" value="CRISP_1"/>
    <property type="match status" value="4"/>
</dbReference>
<dbReference type="PANTHER" id="PTHR10334">
    <property type="entry name" value="CYSTEINE-RICH SECRETORY PROTEIN-RELATED"/>
    <property type="match status" value="1"/>
</dbReference>
<feature type="region of interest" description="Disordered" evidence="1">
    <location>
        <begin position="240"/>
        <end position="266"/>
    </location>
</feature>
<name>A0AAU9WRN5_9CNID</name>
<sequence length="882" mass="100157">MDSFGKEALEAHNKFRAAHQVPPLTWSTALARDAEVWAKKIAKKGRLEHDDTKDGENVFMVFGREIDGTDAVNSWYSEVKDYDFSKPGFQSNTGHFTQVVWKGSKELGIGRAKSVDGKEFVVGRYRPAGNMMRAFAENVFPSKDGPVTIPERESASKKGSVPVYQRQKHEERPSRGVETRTEEKTITLPDGTKKTVVSTVTVTLKGNGKSGYSKETVTTVSETRKQDKFARDMRTALPQGCNYILNSPPTQDPKPSKRTKAPSSVSQTGFAKQALDAHNKYRTKHKVSPLTWSDEIAKEAQAWAEKLARARKLQHATQKERKGCGENIAMFSGRFETAADEATNMWYSEVKDYRFDKPGFQGNTGHFTQVVWKESNQLGMGRAQTADGKLTYVVARYNPAGNLLNHFQENTEICTSQNIILSEFFETEFYSFKYSRREFLRTTIFTLRLSFTKALEAHNRYRSLHQAPPLKWSRSLEKDAEKWAKELAKDGRLRHEDTDDGENLYSVSGKSDVTGGEIVDRWYAEVDNYDFRSPGFKSGTGHFTQMVWQDSTELGVGKAKGSNGKIIVVARYRPPGNVINHFQNNVKPKVMSLKFNSSSRERDSRDYSTRLEPRRDFDDSRRSPSRQEKTETVTYDRDGVKTTVTKTIITDGGRGDPFDRFPRDMRRAFDDDPFKDRKERWERNDPFKDRKDTRERNAQPTSNSPSWSSQKPKETKPAERPTPSASATSSPSGSFAKQSLDSHNKYRAMHGVPGMKWADDLAREAQAWAEKLARARTLQHSSKSERKNAGENLAMFTGKFDSAGEEATTMWYDEYKDYDFRRGGWQGGTGHFTQVVWKDSKELGMGRAKTGDGRLTFVVGRYRPAGNVINFMQDNVFPRRGR</sequence>
<proteinExistence type="predicted"/>
<keyword evidence="4" id="KW-1185">Reference proteome</keyword>
<feature type="compositionally biased region" description="Low complexity" evidence="1">
    <location>
        <begin position="641"/>
        <end position="651"/>
    </location>
</feature>
<feature type="domain" description="SCP" evidence="2">
    <location>
        <begin position="269"/>
        <end position="405"/>
    </location>
</feature>
<feature type="domain" description="SCP" evidence="2">
    <location>
        <begin position="449"/>
        <end position="580"/>
    </location>
</feature>
<dbReference type="InterPro" id="IPR014044">
    <property type="entry name" value="CAP_dom"/>
</dbReference>
<dbReference type="PRINTS" id="PR00838">
    <property type="entry name" value="V5ALLERGEN"/>
</dbReference>
<dbReference type="Pfam" id="PF00188">
    <property type="entry name" value="CAP"/>
    <property type="match status" value="4"/>
</dbReference>
<dbReference type="InterPro" id="IPR018244">
    <property type="entry name" value="Allrgn_V5/Tpx1_CS"/>
</dbReference>
<dbReference type="AlphaFoldDB" id="A0AAU9WRN5"/>
<feature type="compositionally biased region" description="Basic and acidic residues" evidence="1">
    <location>
        <begin position="599"/>
        <end position="640"/>
    </location>
</feature>
<feature type="domain" description="SCP" evidence="2">
    <location>
        <begin position="3"/>
        <end position="133"/>
    </location>
</feature>
<evidence type="ECO:0000259" key="2">
    <source>
        <dbReference type="SMART" id="SM00198"/>
    </source>
</evidence>
<dbReference type="PRINTS" id="PR00837">
    <property type="entry name" value="V5TPXLIKE"/>
</dbReference>
<dbReference type="FunFam" id="3.40.33.10:FF:000002">
    <property type="entry name" value="Golgi-associated plant pathogenesis-related protein 1"/>
    <property type="match status" value="4"/>
</dbReference>
<feature type="region of interest" description="Disordered" evidence="1">
    <location>
        <begin position="143"/>
        <end position="183"/>
    </location>
</feature>
<dbReference type="EMBL" id="CALNXJ010000019">
    <property type="protein sequence ID" value="CAH3123089.1"/>
    <property type="molecule type" value="Genomic_DNA"/>
</dbReference>
<feature type="compositionally biased region" description="Low complexity" evidence="1">
    <location>
        <begin position="721"/>
        <end position="732"/>
    </location>
</feature>
<accession>A0AAU9WRN5</accession>
<dbReference type="SUPFAM" id="SSF55797">
    <property type="entry name" value="PR-1-like"/>
    <property type="match status" value="4"/>
</dbReference>
<dbReference type="InterPro" id="IPR034113">
    <property type="entry name" value="SCP_GAPR1-like"/>
</dbReference>
<gene>
    <name evidence="3" type="ORF">PMEA_00009476</name>
</gene>
<feature type="compositionally biased region" description="Basic and acidic residues" evidence="1">
    <location>
        <begin position="167"/>
        <end position="183"/>
    </location>
</feature>
<feature type="compositionally biased region" description="Polar residues" evidence="1">
    <location>
        <begin position="698"/>
        <end position="710"/>
    </location>
</feature>
<feature type="region of interest" description="Disordered" evidence="1">
    <location>
        <begin position="594"/>
        <end position="738"/>
    </location>
</feature>
<evidence type="ECO:0000313" key="3">
    <source>
        <dbReference type="EMBL" id="CAH3123089.1"/>
    </source>
</evidence>
<dbReference type="CDD" id="cd05382">
    <property type="entry name" value="CAP_GAPR1-like"/>
    <property type="match status" value="4"/>
</dbReference>
<reference evidence="3 4" key="1">
    <citation type="submission" date="2022-05" db="EMBL/GenBank/DDBJ databases">
        <authorList>
            <consortium name="Genoscope - CEA"/>
            <person name="William W."/>
        </authorList>
    </citation>
    <scope>NUCLEOTIDE SEQUENCE [LARGE SCALE GENOMIC DNA]</scope>
</reference>
<dbReference type="InterPro" id="IPR002413">
    <property type="entry name" value="V5_allergen-like"/>
</dbReference>
<organism evidence="3 4">
    <name type="scientific">Pocillopora meandrina</name>
    <dbReference type="NCBI Taxonomy" id="46732"/>
    <lineage>
        <taxon>Eukaryota</taxon>
        <taxon>Metazoa</taxon>
        <taxon>Cnidaria</taxon>
        <taxon>Anthozoa</taxon>
        <taxon>Hexacorallia</taxon>
        <taxon>Scleractinia</taxon>
        <taxon>Astrocoeniina</taxon>
        <taxon>Pocilloporidae</taxon>
        <taxon>Pocillopora</taxon>
    </lineage>
</organism>
<dbReference type="InterPro" id="IPR035940">
    <property type="entry name" value="CAP_sf"/>
</dbReference>
<dbReference type="GO" id="GO:0005576">
    <property type="term" value="C:extracellular region"/>
    <property type="evidence" value="ECO:0007669"/>
    <property type="project" value="InterPro"/>
</dbReference>
<feature type="compositionally biased region" description="Basic and acidic residues" evidence="1">
    <location>
        <begin position="653"/>
        <end position="697"/>
    </location>
</feature>
<protein>
    <recommendedName>
        <fullName evidence="2">SCP domain-containing protein</fullName>
    </recommendedName>
</protein>
<evidence type="ECO:0000256" key="1">
    <source>
        <dbReference type="SAM" id="MobiDB-lite"/>
    </source>
</evidence>
<dbReference type="SMART" id="SM00198">
    <property type="entry name" value="SCP"/>
    <property type="match status" value="4"/>
</dbReference>
<feature type="domain" description="SCP" evidence="2">
    <location>
        <begin position="734"/>
        <end position="870"/>
    </location>
</feature>
<dbReference type="Gene3D" id="3.40.33.10">
    <property type="entry name" value="CAP"/>
    <property type="match status" value="4"/>
</dbReference>
<dbReference type="InterPro" id="IPR001283">
    <property type="entry name" value="CRISP-related"/>
</dbReference>
<evidence type="ECO:0000313" key="4">
    <source>
        <dbReference type="Proteomes" id="UP001159428"/>
    </source>
</evidence>